<reference evidence="2 3" key="1">
    <citation type="submission" date="2013-09" db="EMBL/GenBank/DDBJ databases">
        <title>Biodegradation of hydrocarbons in the deep terrestrial subsurface : characterization of a microbial consortium composed of two Desulfotomaculum species originating from a deep geological formation.</title>
        <authorList>
            <person name="Aullo T."/>
            <person name="Berlendis S."/>
            <person name="Lascourreges J.-F."/>
            <person name="Dessort D."/>
            <person name="Saint-Laurent S."/>
            <person name="Schraauwers B."/>
            <person name="Mas J."/>
            <person name="Magot M."/>
            <person name="Ranchou-Peyruse A."/>
        </authorList>
    </citation>
    <scope>NUCLEOTIDE SEQUENCE [LARGE SCALE GENOMIC DNA]</scope>
    <source>
        <strain evidence="2 3">Bs107</strain>
    </source>
</reference>
<sequence length="51" mass="5439">MITPLIILFLWGAALILGVVGVVTRRKNLLIAGMVAALAGLGVTYWLKSML</sequence>
<evidence type="ECO:0000256" key="1">
    <source>
        <dbReference type="SAM" id="Phobius"/>
    </source>
</evidence>
<keyword evidence="1" id="KW-0812">Transmembrane</keyword>
<keyword evidence="1" id="KW-0472">Membrane</keyword>
<keyword evidence="3" id="KW-1185">Reference proteome</keyword>
<feature type="transmembrane region" description="Helical" evidence="1">
    <location>
        <begin position="29"/>
        <end position="47"/>
    </location>
</feature>
<keyword evidence="1" id="KW-1133">Transmembrane helix</keyword>
<protein>
    <submittedName>
        <fullName evidence="2">DNA repair protein HhH-GPD</fullName>
    </submittedName>
</protein>
<organism evidence="2 3">
    <name type="scientific">Desulforamulus profundi</name>
    <dbReference type="NCBI Taxonomy" id="1383067"/>
    <lineage>
        <taxon>Bacteria</taxon>
        <taxon>Bacillati</taxon>
        <taxon>Bacillota</taxon>
        <taxon>Clostridia</taxon>
        <taxon>Eubacteriales</taxon>
        <taxon>Peptococcaceae</taxon>
        <taxon>Desulforamulus</taxon>
    </lineage>
</organism>
<feature type="transmembrane region" description="Helical" evidence="1">
    <location>
        <begin position="6"/>
        <end position="24"/>
    </location>
</feature>
<proteinExistence type="predicted"/>
<dbReference type="Proteomes" id="UP000222564">
    <property type="component" value="Unassembled WGS sequence"/>
</dbReference>
<name>A0A2C6M8X0_9FIRM</name>
<dbReference type="RefSeq" id="WP_099082722.1">
    <property type="nucleotide sequence ID" value="NZ_AWQQ01000044.1"/>
</dbReference>
<dbReference type="EMBL" id="AWQQ01000044">
    <property type="protein sequence ID" value="PHJ38737.1"/>
    <property type="molecule type" value="Genomic_DNA"/>
</dbReference>
<gene>
    <name evidence="2" type="ORF">P378_07800</name>
</gene>
<dbReference type="AlphaFoldDB" id="A0A2C6M8X0"/>
<evidence type="ECO:0000313" key="2">
    <source>
        <dbReference type="EMBL" id="PHJ38737.1"/>
    </source>
</evidence>
<accession>A0A2C6M8X0</accession>
<evidence type="ECO:0000313" key="3">
    <source>
        <dbReference type="Proteomes" id="UP000222564"/>
    </source>
</evidence>
<comment type="caution">
    <text evidence="2">The sequence shown here is derived from an EMBL/GenBank/DDBJ whole genome shotgun (WGS) entry which is preliminary data.</text>
</comment>